<keyword evidence="3" id="KW-1185">Reference proteome</keyword>
<accession>A0ABQ7JWY3</accession>
<reference evidence="2 3" key="1">
    <citation type="journal article" date="2020" name="Fungal Divers.">
        <title>Resolving the Mortierellaceae phylogeny through synthesis of multi-gene phylogenetics and phylogenomics.</title>
        <authorList>
            <person name="Vandepol N."/>
            <person name="Liber J."/>
            <person name="Desiro A."/>
            <person name="Na H."/>
            <person name="Kennedy M."/>
            <person name="Barry K."/>
            <person name="Grigoriev I.V."/>
            <person name="Miller A.N."/>
            <person name="O'Donnell K."/>
            <person name="Stajich J.E."/>
            <person name="Bonito G."/>
        </authorList>
    </citation>
    <scope>NUCLEOTIDE SEQUENCE [LARGE SCALE GENOMIC DNA]</scope>
    <source>
        <strain evidence="2 3">AD045</strain>
    </source>
</reference>
<name>A0ABQ7JWY3_9FUNG</name>
<protein>
    <submittedName>
        <fullName evidence="2">Uncharacterized protein</fullName>
    </submittedName>
</protein>
<proteinExistence type="predicted"/>
<comment type="caution">
    <text evidence="2">The sequence shown here is derived from an EMBL/GenBank/DDBJ whole genome shotgun (WGS) entry which is preliminary data.</text>
</comment>
<dbReference type="Proteomes" id="UP001194696">
    <property type="component" value="Unassembled WGS sequence"/>
</dbReference>
<feature type="region of interest" description="Disordered" evidence="1">
    <location>
        <begin position="133"/>
        <end position="172"/>
    </location>
</feature>
<gene>
    <name evidence="2" type="ORF">BGZ96_009355</name>
</gene>
<feature type="region of interest" description="Disordered" evidence="1">
    <location>
        <begin position="1"/>
        <end position="28"/>
    </location>
</feature>
<sequence>MSKRSLPMTDADVEAENEHLQRRSSVASDGKDATFQELLAKGIFSGRPTTVERAAIAYIAQMRLVPSPEPGDFTKHIRRTHPHAIIAIARVWHQLKEYFGGDKDIDYSYLEGLTNIPDLVSAFENAPYIDTDEPLAAGEATPGTSSPQARRSFTRTRSSKSSGKSSTGSLSPAALQSMRARFNRNFDLYAGESWILPSGGSLDDLLATYIGTLTRESALHSFIIEDFAVALELVADDADKGALEAALKKRKEEALPELAKVERDYLEVFNRKPEDVKTLLRNGLSNLTPSSGMSQLPDEDFCDNVFYAMEHIYKGYAQRNLSIPNKQSESWYLGMVWGFFGLFMGVKDCLDYQPGEICLQASSWRKNKGRSLESKHIMGRKVDGVVFASASRLELCVVEAAKIDNGSTGTKALSDTMKLAKSMKDMSDLIRSKSSSDIRDELVTFGIRFSGATITIYTLRQRCGRFYQFTCVANVVLPARWLPKGTNTKGIILVVTLLMQLKAAMVEMAEKVANWTSGAVLLPDAAENGDQWASTLTTPCASPRLSPTD</sequence>
<evidence type="ECO:0000313" key="3">
    <source>
        <dbReference type="Proteomes" id="UP001194696"/>
    </source>
</evidence>
<feature type="compositionally biased region" description="Low complexity" evidence="1">
    <location>
        <begin position="159"/>
        <end position="171"/>
    </location>
</feature>
<evidence type="ECO:0000313" key="2">
    <source>
        <dbReference type="EMBL" id="KAG0286561.1"/>
    </source>
</evidence>
<organism evidence="2 3">
    <name type="scientific">Linnemannia gamsii</name>
    <dbReference type="NCBI Taxonomy" id="64522"/>
    <lineage>
        <taxon>Eukaryota</taxon>
        <taxon>Fungi</taxon>
        <taxon>Fungi incertae sedis</taxon>
        <taxon>Mucoromycota</taxon>
        <taxon>Mortierellomycotina</taxon>
        <taxon>Mortierellomycetes</taxon>
        <taxon>Mortierellales</taxon>
        <taxon>Mortierellaceae</taxon>
        <taxon>Linnemannia</taxon>
    </lineage>
</organism>
<dbReference type="EMBL" id="JAAAIM010000563">
    <property type="protein sequence ID" value="KAG0286561.1"/>
    <property type="molecule type" value="Genomic_DNA"/>
</dbReference>
<evidence type="ECO:0000256" key="1">
    <source>
        <dbReference type="SAM" id="MobiDB-lite"/>
    </source>
</evidence>